<dbReference type="InterPro" id="IPR058548">
    <property type="entry name" value="MlaB-like_STAS"/>
</dbReference>
<name>A0A975R861_9GAMM</name>
<dbReference type="InterPro" id="IPR036513">
    <property type="entry name" value="STAS_dom_sf"/>
</dbReference>
<evidence type="ECO:0000256" key="2">
    <source>
        <dbReference type="ARBA" id="ARBA00022679"/>
    </source>
</evidence>
<dbReference type="PANTHER" id="PTHR34136:SF1">
    <property type="entry name" value="UDP-N-ACETYL-D-MANNOSAMINURONIC ACID TRANSFERASE"/>
    <property type="match status" value="1"/>
</dbReference>
<evidence type="ECO:0000313" key="5">
    <source>
        <dbReference type="Proteomes" id="UP000676649"/>
    </source>
</evidence>
<sequence length="345" mass="38846">MATVINKIRAAVADQTPCFISTPNTNFVIVSLIDSVFRNSVIHSDLCVADGMPIIWIARLLDLPIKERVSGASFFEVLREERTKVPLKVYFFGGIDGVAKKAHARLNAEGRNMVSVGFESPGFADISSMSDPSSIAKINESQVDFLVVALGAKKGQAWIDQNRHKLNIPVVCHLGAVINFVAGTIKRAPMTFQSLGFEWLWRIYQEPKLWQRYFHDAQHLFNLLVNKVIPYAVWIRLNRKLLREQSNIQVDLQVQESKLLVRLDGSCLAQNLAELRFTLAEKLNDGYDIELDLANVKIIDSAFIGFLMLLYGYTEKSGQKLSVININDINKKIFDWNCASFLLGV</sequence>
<dbReference type="Proteomes" id="UP000676649">
    <property type="component" value="Chromosome"/>
</dbReference>
<dbReference type="CDD" id="cd07043">
    <property type="entry name" value="STAS_anti-anti-sigma_factors"/>
    <property type="match status" value="1"/>
</dbReference>
<dbReference type="Pfam" id="PF03808">
    <property type="entry name" value="Glyco_tran_WecG"/>
    <property type="match status" value="1"/>
</dbReference>
<keyword evidence="5" id="KW-1185">Reference proteome</keyword>
<dbReference type="Pfam" id="PF13466">
    <property type="entry name" value="STAS_2"/>
    <property type="match status" value="1"/>
</dbReference>
<dbReference type="InterPro" id="IPR004629">
    <property type="entry name" value="WecG_TagA_CpsF"/>
</dbReference>
<evidence type="ECO:0000256" key="1">
    <source>
        <dbReference type="ARBA" id="ARBA00022676"/>
    </source>
</evidence>
<dbReference type="AlphaFoldDB" id="A0A975R861"/>
<evidence type="ECO:0000259" key="3">
    <source>
        <dbReference type="PROSITE" id="PS50801"/>
    </source>
</evidence>
<dbReference type="KEGG" id="mpad:KEF85_11755"/>
<dbReference type="PANTHER" id="PTHR34136">
    <property type="match status" value="1"/>
</dbReference>
<organism evidence="4 5">
    <name type="scientific">Methylomonas paludis</name>
    <dbReference type="NCBI Taxonomy" id="1173101"/>
    <lineage>
        <taxon>Bacteria</taxon>
        <taxon>Pseudomonadati</taxon>
        <taxon>Pseudomonadota</taxon>
        <taxon>Gammaproteobacteria</taxon>
        <taxon>Methylococcales</taxon>
        <taxon>Methylococcaceae</taxon>
        <taxon>Methylomonas</taxon>
    </lineage>
</organism>
<gene>
    <name evidence="4" type="ORF">KEF85_11755</name>
</gene>
<evidence type="ECO:0000313" key="4">
    <source>
        <dbReference type="EMBL" id="QWF70025.1"/>
    </source>
</evidence>
<dbReference type="RefSeq" id="WP_215580796.1">
    <property type="nucleotide sequence ID" value="NZ_CP073754.1"/>
</dbReference>
<keyword evidence="2" id="KW-0808">Transferase</keyword>
<dbReference type="InterPro" id="IPR002645">
    <property type="entry name" value="STAS_dom"/>
</dbReference>
<dbReference type="SUPFAM" id="SSF52091">
    <property type="entry name" value="SpoIIaa-like"/>
    <property type="match status" value="1"/>
</dbReference>
<protein>
    <submittedName>
        <fullName evidence="4">WecB/TagA/CpsF family glycosyltransferase</fullName>
    </submittedName>
</protein>
<dbReference type="CDD" id="cd06533">
    <property type="entry name" value="Glyco_transf_WecG_TagA"/>
    <property type="match status" value="1"/>
</dbReference>
<reference evidence="4" key="1">
    <citation type="submission" date="2021-04" db="EMBL/GenBank/DDBJ databases">
        <title>Draft genome sequence data of methanotrophic Methylovulum sp. strain S1L and Methylomonas sp. strain S2AM isolated from boreal lake water columns.</title>
        <authorList>
            <person name="Rissanen A.J."/>
            <person name="Mangayil R."/>
            <person name="Svenning M.M."/>
            <person name="Khanongnuch R."/>
        </authorList>
    </citation>
    <scope>NUCLEOTIDE SEQUENCE</scope>
    <source>
        <strain evidence="4">S2AM</strain>
    </source>
</reference>
<dbReference type="EMBL" id="CP073754">
    <property type="protein sequence ID" value="QWF70025.1"/>
    <property type="molecule type" value="Genomic_DNA"/>
</dbReference>
<feature type="domain" description="STAS" evidence="3">
    <location>
        <begin position="248"/>
        <end position="333"/>
    </location>
</feature>
<dbReference type="GO" id="GO:0016758">
    <property type="term" value="F:hexosyltransferase activity"/>
    <property type="evidence" value="ECO:0007669"/>
    <property type="project" value="TreeGrafter"/>
</dbReference>
<dbReference type="PROSITE" id="PS50801">
    <property type="entry name" value="STAS"/>
    <property type="match status" value="1"/>
</dbReference>
<keyword evidence="1" id="KW-0328">Glycosyltransferase</keyword>
<dbReference type="Gene3D" id="3.30.750.24">
    <property type="entry name" value="STAS domain"/>
    <property type="match status" value="1"/>
</dbReference>
<dbReference type="NCBIfam" id="TIGR00696">
    <property type="entry name" value="wecG_tagA_cpsF"/>
    <property type="match status" value="1"/>
</dbReference>
<accession>A0A975R861</accession>
<proteinExistence type="predicted"/>